<name>A0A1G9J5U3_9FIRM</name>
<dbReference type="InterPro" id="IPR013785">
    <property type="entry name" value="Aldolase_TIM"/>
</dbReference>
<keyword evidence="8 9" id="KW-0413">Isomerase</keyword>
<reference evidence="11 12" key="1">
    <citation type="submission" date="2016-10" db="EMBL/GenBank/DDBJ databases">
        <authorList>
            <person name="de Groot N.N."/>
        </authorList>
    </citation>
    <scope>NUCLEOTIDE SEQUENCE [LARGE SCALE GENOMIC DNA]</scope>
    <source>
        <strain evidence="11 12">SLAS-1</strain>
    </source>
</reference>
<evidence type="ECO:0000259" key="10">
    <source>
        <dbReference type="Pfam" id="PF00697"/>
    </source>
</evidence>
<protein>
    <recommendedName>
        <fullName evidence="4 9">N-(5'-phosphoribosyl)anthranilate isomerase</fullName>
        <shortName evidence="9">PRAI</shortName>
        <ecNumber evidence="3 9">5.3.1.24</ecNumber>
    </recommendedName>
</protein>
<gene>
    <name evidence="9" type="primary">trpF</name>
    <name evidence="11" type="ORF">SAMN04488692_103141</name>
</gene>
<dbReference type="InterPro" id="IPR011060">
    <property type="entry name" value="RibuloseP-bd_barrel"/>
</dbReference>
<evidence type="ECO:0000256" key="9">
    <source>
        <dbReference type="HAMAP-Rule" id="MF_00135"/>
    </source>
</evidence>
<dbReference type="HAMAP" id="MF_00135">
    <property type="entry name" value="PRAI"/>
    <property type="match status" value="1"/>
</dbReference>
<dbReference type="SUPFAM" id="SSF51366">
    <property type="entry name" value="Ribulose-phoshate binding barrel"/>
    <property type="match status" value="1"/>
</dbReference>
<evidence type="ECO:0000256" key="6">
    <source>
        <dbReference type="ARBA" id="ARBA00022822"/>
    </source>
</evidence>
<evidence type="ECO:0000256" key="7">
    <source>
        <dbReference type="ARBA" id="ARBA00023141"/>
    </source>
</evidence>
<evidence type="ECO:0000313" key="12">
    <source>
        <dbReference type="Proteomes" id="UP000199476"/>
    </source>
</evidence>
<evidence type="ECO:0000256" key="5">
    <source>
        <dbReference type="ARBA" id="ARBA00022605"/>
    </source>
</evidence>
<dbReference type="STRING" id="321763.SAMN04488692_103141"/>
<keyword evidence="7 9" id="KW-0057">Aromatic amino acid biosynthesis</keyword>
<dbReference type="Pfam" id="PF00697">
    <property type="entry name" value="PRAI"/>
    <property type="match status" value="1"/>
</dbReference>
<dbReference type="EMBL" id="FNGO01000003">
    <property type="protein sequence ID" value="SDL32616.1"/>
    <property type="molecule type" value="Genomic_DNA"/>
</dbReference>
<keyword evidence="12" id="KW-1185">Reference proteome</keyword>
<comment type="catalytic activity">
    <reaction evidence="1 9">
        <text>N-(5-phospho-beta-D-ribosyl)anthranilate = 1-(2-carboxyphenylamino)-1-deoxy-D-ribulose 5-phosphate</text>
        <dbReference type="Rhea" id="RHEA:21540"/>
        <dbReference type="ChEBI" id="CHEBI:18277"/>
        <dbReference type="ChEBI" id="CHEBI:58613"/>
        <dbReference type="EC" id="5.3.1.24"/>
    </reaction>
</comment>
<dbReference type="AlphaFoldDB" id="A0A1G9J5U3"/>
<dbReference type="GO" id="GO:0000162">
    <property type="term" value="P:L-tryptophan biosynthetic process"/>
    <property type="evidence" value="ECO:0007669"/>
    <property type="project" value="UniProtKB-UniRule"/>
</dbReference>
<dbReference type="RefSeq" id="WP_200769676.1">
    <property type="nucleotide sequence ID" value="NZ_FNGO01000003.1"/>
</dbReference>
<feature type="domain" description="N-(5'phosphoribosyl) anthranilate isomerase (PRAI)" evidence="10">
    <location>
        <begin position="4"/>
        <end position="196"/>
    </location>
</feature>
<proteinExistence type="inferred from homology"/>
<dbReference type="InterPro" id="IPR044643">
    <property type="entry name" value="TrpF_fam"/>
</dbReference>
<dbReference type="UniPathway" id="UPA00035">
    <property type="reaction ID" value="UER00042"/>
</dbReference>
<dbReference type="Gene3D" id="3.20.20.70">
    <property type="entry name" value="Aldolase class I"/>
    <property type="match status" value="1"/>
</dbReference>
<comment type="pathway">
    <text evidence="2 9">Amino-acid biosynthesis; L-tryptophan biosynthesis; L-tryptophan from chorismate: step 3/5.</text>
</comment>
<keyword evidence="5 9" id="KW-0028">Amino-acid biosynthesis</keyword>
<evidence type="ECO:0000256" key="8">
    <source>
        <dbReference type="ARBA" id="ARBA00023235"/>
    </source>
</evidence>
<dbReference type="CDD" id="cd00405">
    <property type="entry name" value="PRAI"/>
    <property type="match status" value="1"/>
</dbReference>
<dbReference type="Proteomes" id="UP000199476">
    <property type="component" value="Unassembled WGS sequence"/>
</dbReference>
<dbReference type="EC" id="5.3.1.24" evidence="3 9"/>
<accession>A0A1G9J5U3</accession>
<evidence type="ECO:0000256" key="4">
    <source>
        <dbReference type="ARBA" id="ARBA00022272"/>
    </source>
</evidence>
<comment type="similarity">
    <text evidence="9">Belongs to the TrpF family.</text>
</comment>
<dbReference type="PANTHER" id="PTHR42894">
    <property type="entry name" value="N-(5'-PHOSPHORIBOSYL)ANTHRANILATE ISOMERASE"/>
    <property type="match status" value="1"/>
</dbReference>
<keyword evidence="6 9" id="KW-0822">Tryptophan biosynthesis</keyword>
<evidence type="ECO:0000256" key="1">
    <source>
        <dbReference type="ARBA" id="ARBA00001164"/>
    </source>
</evidence>
<organism evidence="11 12">
    <name type="scientific">Halarsenatibacter silvermanii</name>
    <dbReference type="NCBI Taxonomy" id="321763"/>
    <lineage>
        <taxon>Bacteria</taxon>
        <taxon>Bacillati</taxon>
        <taxon>Bacillota</taxon>
        <taxon>Clostridia</taxon>
        <taxon>Halanaerobiales</taxon>
        <taxon>Halarsenatibacteraceae</taxon>
        <taxon>Halarsenatibacter</taxon>
    </lineage>
</organism>
<dbReference type="GO" id="GO:0004640">
    <property type="term" value="F:phosphoribosylanthranilate isomerase activity"/>
    <property type="evidence" value="ECO:0007669"/>
    <property type="project" value="UniProtKB-UniRule"/>
</dbReference>
<sequence>MIRVKVCGMIESKNLQKIASMGVDAVGFILAESERQVTLEQAEKLSRDLPPFISRVGVVLNPSHGQLKKIDASNQFDCIQFHGQENPEMLASVSTRTIKAISIENQEDLKDVEKYSEADYLLFDSRNGSRRGGTGEKFNWDYLDSIDPPAPIILAGGLGPDNIIEGISRVKPAAVDLNSRLERKPGIKDPEILQEVLVRLRRHYKHKERGNKTYG</sequence>
<evidence type="ECO:0000313" key="11">
    <source>
        <dbReference type="EMBL" id="SDL32616.1"/>
    </source>
</evidence>
<dbReference type="PANTHER" id="PTHR42894:SF1">
    <property type="entry name" value="N-(5'-PHOSPHORIBOSYL)ANTHRANILATE ISOMERASE"/>
    <property type="match status" value="1"/>
</dbReference>
<dbReference type="InterPro" id="IPR001240">
    <property type="entry name" value="PRAI_dom"/>
</dbReference>
<evidence type="ECO:0000256" key="3">
    <source>
        <dbReference type="ARBA" id="ARBA00012572"/>
    </source>
</evidence>
<evidence type="ECO:0000256" key="2">
    <source>
        <dbReference type="ARBA" id="ARBA00004664"/>
    </source>
</evidence>